<dbReference type="PROSITE" id="PS51555">
    <property type="entry name" value="SAM_MT12"/>
    <property type="match status" value="1"/>
</dbReference>
<gene>
    <name evidence="4" type="ORF">Sradi_1482700</name>
</gene>
<comment type="similarity">
    <text evidence="1">Belongs to the class I-like SAM-binding methyltransferase superfamily.</text>
</comment>
<keyword evidence="1" id="KW-0489">Methyltransferase</keyword>
<dbReference type="Pfam" id="PF00155">
    <property type="entry name" value="Aminotran_1_2"/>
    <property type="match status" value="1"/>
</dbReference>
<protein>
    <recommendedName>
        <fullName evidence="1">methionine S-methyltransferase</fullName>
        <ecNumber evidence="1">2.1.1.12</ecNumber>
    </recommendedName>
</protein>
<dbReference type="SUPFAM" id="SSF53383">
    <property type="entry name" value="PLP-dependent transferases"/>
    <property type="match status" value="2"/>
</dbReference>
<dbReference type="GO" id="GO:0030170">
    <property type="term" value="F:pyridoxal phosphate binding"/>
    <property type="evidence" value="ECO:0007669"/>
    <property type="project" value="InterPro"/>
</dbReference>
<dbReference type="AlphaFoldDB" id="A0AAW2U6G0"/>
<dbReference type="InterPro" id="IPR004839">
    <property type="entry name" value="Aminotransferase_I/II_large"/>
</dbReference>
<dbReference type="EC" id="2.1.1.12" evidence="1"/>
<evidence type="ECO:0000259" key="3">
    <source>
        <dbReference type="Pfam" id="PF05175"/>
    </source>
</evidence>
<evidence type="ECO:0000313" key="4">
    <source>
        <dbReference type="EMBL" id="KAL0412810.1"/>
    </source>
</evidence>
<feature type="domain" description="Methyltransferase small" evidence="3">
    <location>
        <begin position="121"/>
        <end position="171"/>
    </location>
</feature>
<feature type="domain" description="Aminotransferase class I/classII large" evidence="2">
    <location>
        <begin position="712"/>
        <end position="860"/>
    </location>
</feature>
<dbReference type="Gene3D" id="3.40.640.10">
    <property type="entry name" value="Type I PLP-dependent aspartate aminotransferase-like (Major domain)"/>
    <property type="match status" value="2"/>
</dbReference>
<reference evidence="4" key="2">
    <citation type="journal article" date="2024" name="Plant">
        <title>Genomic evolution and insights into agronomic trait innovations of Sesamum species.</title>
        <authorList>
            <person name="Miao H."/>
            <person name="Wang L."/>
            <person name="Qu L."/>
            <person name="Liu H."/>
            <person name="Sun Y."/>
            <person name="Le M."/>
            <person name="Wang Q."/>
            <person name="Wei S."/>
            <person name="Zheng Y."/>
            <person name="Lin W."/>
            <person name="Duan Y."/>
            <person name="Cao H."/>
            <person name="Xiong S."/>
            <person name="Wang X."/>
            <person name="Wei L."/>
            <person name="Li C."/>
            <person name="Ma Q."/>
            <person name="Ju M."/>
            <person name="Zhao R."/>
            <person name="Li G."/>
            <person name="Mu C."/>
            <person name="Tian Q."/>
            <person name="Mei H."/>
            <person name="Zhang T."/>
            <person name="Gao T."/>
            <person name="Zhang H."/>
        </authorList>
    </citation>
    <scope>NUCLEOTIDE SEQUENCE</scope>
    <source>
        <strain evidence="4">G02</strain>
    </source>
</reference>
<dbReference type="InterPro" id="IPR015421">
    <property type="entry name" value="PyrdxlP-dep_Trfase_major"/>
</dbReference>
<sequence>MGEAKGSFGSMEEFLKKCEPSGDAAYGALRSLLERLEDPTTRADARIFLSELQKRFESKDASEKCLQTYHFQIQDIFLEQYEGFQKRKKLTMMVIPSIFIPEDWSFTFYEGLNRHPDSIFKDKTVAELGCGNGWISIAIAEKWSPLKVYGLDINPRAVKISWINLYLNALDEKGQPIYDGENKTLLDRVEFHESDLLSYCRDNQIELERIVGCIPQILNPNPDAMSKMITENASEEFLYSLSNYCALQGFVEDQFGLGLIARAVEEGISVIKPLGIMIFNMGGRPGQAVCKRLFERRGLRVNKLWQTKVLQAADTDISALVEIEKNSPHRFEFFMGLVGDQPICARTAWAYAKAGGRISHALSVYSCQLRQPNQMTLLRMRRFLFLAYLANVLKDISFFPYEPPAGSRRFRSLISGFMRTYHHVPLTADNVVVFPSRTVAIESALRLLSPRLAIVDEQLSRHLPRQWLTSLNIENTKSGKHSEEAITVIEAPRQSDLMVELIKKLEPEVVVTGMAQFESVTSSSFEHLLDVTREIGCRLFLDISDHFELSSLPSSNGVFKYLAGNPLPSHAAIVCGLLKNQVYSDLEVAFVISEEEAMFKALCKTVELLQGNTSIISQYYYGCLFHELLAFQLADRRPPSQRIGEKTRTSEVNGFASSKLSILDHAELAVNESDESPLVHMDVDQSFLPITRPVRAAIFESFARQNITESETDVTSGIRQLISSSYGYPCDSNTEFIYADCTMALFSKLVLCCIQEGGTLCFPTGSNGNLVSAAKFLNANIATIPTTPEVGYKLTEKALTGSLGTVKKPWVYISGPTINPTGLLYTNEEISKLLSVCAKFGARVILDTSFSGVEFNTTGFEDWKLGATLERLSSANSAFSVSLLGGLFFKMLTGGIKFGFLLLNKPSLVETFHSFAGLSKPHNTIKYTVKKLLDVGEEKRGDLLKAISEQRELLGIDINN</sequence>
<proteinExistence type="inferred from homology"/>
<dbReference type="Gene3D" id="3.40.50.150">
    <property type="entry name" value="Vaccinia Virus protein VP39"/>
    <property type="match status" value="1"/>
</dbReference>
<evidence type="ECO:0000256" key="1">
    <source>
        <dbReference type="PROSITE-ProRule" id="PRU00888"/>
    </source>
</evidence>
<dbReference type="PANTHER" id="PTHR47087:SF1">
    <property type="entry name" value="METHIONINE S-METHYLTRANSFERASE"/>
    <property type="match status" value="1"/>
</dbReference>
<keyword evidence="1" id="KW-0808">Transferase</keyword>
<accession>A0AAW2U6G0</accession>
<dbReference type="SUPFAM" id="SSF53335">
    <property type="entry name" value="S-adenosyl-L-methionine-dependent methyltransferases"/>
    <property type="match status" value="1"/>
</dbReference>
<dbReference type="InterPro" id="IPR015424">
    <property type="entry name" value="PyrdxlP-dep_Trfase"/>
</dbReference>
<keyword evidence="1" id="KW-0949">S-adenosyl-L-methionine</keyword>
<comment type="catalytic activity">
    <reaction evidence="1">
        <text>L-methionine + S-adenosyl-L-methionine = S-methyl-L-methionine + S-adenosyl-L-homocysteine</text>
        <dbReference type="Rhea" id="RHEA:13761"/>
        <dbReference type="ChEBI" id="CHEBI:57844"/>
        <dbReference type="ChEBI" id="CHEBI:57856"/>
        <dbReference type="ChEBI" id="CHEBI:58252"/>
        <dbReference type="ChEBI" id="CHEBI:59789"/>
        <dbReference type="EC" id="2.1.1.12"/>
    </reaction>
</comment>
<dbReference type="InterPro" id="IPR029063">
    <property type="entry name" value="SAM-dependent_MTases_sf"/>
</dbReference>
<comment type="caution">
    <text evidence="4">The sequence shown here is derived from an EMBL/GenBank/DDBJ whole genome shotgun (WGS) entry which is preliminary data.</text>
</comment>
<dbReference type="EMBL" id="JACGWJ010000006">
    <property type="protein sequence ID" value="KAL0412810.1"/>
    <property type="molecule type" value="Genomic_DNA"/>
</dbReference>
<evidence type="ECO:0000259" key="2">
    <source>
        <dbReference type="Pfam" id="PF00155"/>
    </source>
</evidence>
<name>A0AAW2U6G0_SESRA</name>
<dbReference type="CDD" id="cd02440">
    <property type="entry name" value="AdoMet_MTases"/>
    <property type="match status" value="1"/>
</dbReference>
<dbReference type="InterPro" id="IPR007848">
    <property type="entry name" value="Small_mtfrase_dom"/>
</dbReference>
<dbReference type="GO" id="GO:0030732">
    <property type="term" value="F:methionine S-methyltransferase activity"/>
    <property type="evidence" value="ECO:0007669"/>
    <property type="project" value="UniProtKB-UniRule"/>
</dbReference>
<dbReference type="Pfam" id="PF05175">
    <property type="entry name" value="MTS"/>
    <property type="match status" value="1"/>
</dbReference>
<dbReference type="PANTHER" id="PTHR47087">
    <property type="entry name" value="METHIONINE S-METHYLTRANSFERASE"/>
    <property type="match status" value="1"/>
</dbReference>
<dbReference type="InterPro" id="IPR025779">
    <property type="entry name" value="Met_S-MeTrfase"/>
</dbReference>
<reference evidence="4" key="1">
    <citation type="submission" date="2020-06" db="EMBL/GenBank/DDBJ databases">
        <authorList>
            <person name="Li T."/>
            <person name="Hu X."/>
            <person name="Zhang T."/>
            <person name="Song X."/>
            <person name="Zhang H."/>
            <person name="Dai N."/>
            <person name="Sheng W."/>
            <person name="Hou X."/>
            <person name="Wei L."/>
        </authorList>
    </citation>
    <scope>NUCLEOTIDE SEQUENCE</scope>
    <source>
        <strain evidence="4">G02</strain>
        <tissue evidence="4">Leaf</tissue>
    </source>
</reference>
<organism evidence="4">
    <name type="scientific">Sesamum radiatum</name>
    <name type="common">Black benniseed</name>
    <dbReference type="NCBI Taxonomy" id="300843"/>
    <lineage>
        <taxon>Eukaryota</taxon>
        <taxon>Viridiplantae</taxon>
        <taxon>Streptophyta</taxon>
        <taxon>Embryophyta</taxon>
        <taxon>Tracheophyta</taxon>
        <taxon>Spermatophyta</taxon>
        <taxon>Magnoliopsida</taxon>
        <taxon>eudicotyledons</taxon>
        <taxon>Gunneridae</taxon>
        <taxon>Pentapetalae</taxon>
        <taxon>asterids</taxon>
        <taxon>lamiids</taxon>
        <taxon>Lamiales</taxon>
        <taxon>Pedaliaceae</taxon>
        <taxon>Sesamum</taxon>
    </lineage>
</organism>
<dbReference type="GO" id="GO:0032259">
    <property type="term" value="P:methylation"/>
    <property type="evidence" value="ECO:0007669"/>
    <property type="project" value="UniProtKB-UniRule"/>
</dbReference>